<name>A0AA42H4T3_9HYPH</name>
<organism evidence="2 3">
    <name type="scientific">Brucella intermedia GD04153</name>
    <dbReference type="NCBI Taxonomy" id="2975438"/>
    <lineage>
        <taxon>Bacteria</taxon>
        <taxon>Pseudomonadati</taxon>
        <taxon>Pseudomonadota</taxon>
        <taxon>Alphaproteobacteria</taxon>
        <taxon>Hyphomicrobiales</taxon>
        <taxon>Brucellaceae</taxon>
        <taxon>Brucella/Ochrobactrum group</taxon>
        <taxon>Brucella</taxon>
    </lineage>
</organism>
<evidence type="ECO:0000313" key="3">
    <source>
        <dbReference type="Proteomes" id="UP001158087"/>
    </source>
</evidence>
<dbReference type="SUPFAM" id="SSF56024">
    <property type="entry name" value="Phospholipase D/nuclease"/>
    <property type="match status" value="2"/>
</dbReference>
<dbReference type="Gene3D" id="3.30.870.10">
    <property type="entry name" value="Endonuclease Chain A"/>
    <property type="match status" value="2"/>
</dbReference>
<accession>A0AA42H4T3</accession>
<protein>
    <submittedName>
        <fullName evidence="2">TrmB family transcriptional regulator</fullName>
    </submittedName>
</protein>
<dbReference type="Pfam" id="PF13091">
    <property type="entry name" value="PLDc_2"/>
    <property type="match status" value="1"/>
</dbReference>
<sequence length="591" mass="64502">MGRLEGDEVMTAVQVTFPVLRGSRRFIIERGRRWSVIEHLLLDAVSRGAASAADLAERSSLPRRVVVEAFIRLMRAGWVEIVATSKGSLFQITSAGSSRVHYDQLPSATVTEPRWRAFAVEQVTGSVYRGRELELRHKNQLPTHTDESPVAHLEASSAHEFEDMGDVFTAIEGEDELIVGVDRGSEKLAERYAVVTVRDGMVEGLPARAPALLRHQILHAAFNLLGRSPMASEKTGPQIAARDAPDDPPTTVAAAYDPSDIIIDGEEHWRSFERIISGASERIIIHSTFISDERAAIVLPLLLRAAERGVKIDVLWGQDDLGSSTRSSQIAAARMQASVDSAGRTGAIVVHPFSTNSHAKVVFADSTKGWNALIGSCNWLASDYTSFETSLRLREPLLIGQLIRKLAGLAQGRPGVWNDLAVELAILGKRVMRTPSPKGRTVPMRLLYGSDHAKLVLEARDTADRRIFALSHRIGITAKSMTLLPALAAVQARDIEASFFYGRTTGPLSAEASAELVRTYAQAGLEVKPVHKPRIHAKVLGWDDDSLAVSSLNWLSADPSEAAPYREIGVLVHAPKIADNFVRRFEAAVTA</sequence>
<evidence type="ECO:0000313" key="2">
    <source>
        <dbReference type="EMBL" id="MDH0126597.1"/>
    </source>
</evidence>
<proteinExistence type="predicted"/>
<feature type="domain" description="Phospholipase D-like" evidence="1">
    <location>
        <begin position="274"/>
        <end position="394"/>
    </location>
</feature>
<evidence type="ECO:0000259" key="1">
    <source>
        <dbReference type="Pfam" id="PF13091"/>
    </source>
</evidence>
<dbReference type="EMBL" id="JAODYY010000014">
    <property type="protein sequence ID" value="MDH0126597.1"/>
    <property type="molecule type" value="Genomic_DNA"/>
</dbReference>
<reference evidence="2" key="1">
    <citation type="submission" date="2022-09" db="EMBL/GenBank/DDBJ databases">
        <title>Intensive care unit water sources are persistently colonized with multi-drug resistant bacteria and are the site of extensive horizontal gene transfer of antibiotic resistance genes.</title>
        <authorList>
            <person name="Diorio-Toth L."/>
        </authorList>
    </citation>
    <scope>NUCLEOTIDE SEQUENCE</scope>
    <source>
        <strain evidence="2">GD04153</strain>
    </source>
</reference>
<comment type="caution">
    <text evidence="2">The sequence shown here is derived from an EMBL/GenBank/DDBJ whole genome shotgun (WGS) entry which is preliminary data.</text>
</comment>
<dbReference type="AlphaFoldDB" id="A0AA42H4T3"/>
<gene>
    <name evidence="2" type="ORF">N7376_21715</name>
</gene>
<dbReference type="InterPro" id="IPR025202">
    <property type="entry name" value="PLD-like_dom"/>
</dbReference>
<dbReference type="Proteomes" id="UP001158087">
    <property type="component" value="Unassembled WGS sequence"/>
</dbReference>